<evidence type="ECO:0000256" key="10">
    <source>
        <dbReference type="ARBA" id="ARBA00023136"/>
    </source>
</evidence>
<evidence type="ECO:0000256" key="12">
    <source>
        <dbReference type="ARBA" id="ARBA00023180"/>
    </source>
</evidence>
<dbReference type="InterPro" id="IPR036116">
    <property type="entry name" value="FN3_sf"/>
</dbReference>
<dbReference type="GO" id="GO:0008201">
    <property type="term" value="F:heparin binding"/>
    <property type="evidence" value="ECO:0007669"/>
    <property type="project" value="UniProtKB-KW"/>
</dbReference>
<feature type="compositionally biased region" description="Basic and acidic residues" evidence="18">
    <location>
        <begin position="717"/>
        <end position="733"/>
    </location>
</feature>
<name>A0A482VUM1_ASBVE</name>
<evidence type="ECO:0000256" key="15">
    <source>
        <dbReference type="ARBA" id="ARBA00038144"/>
    </source>
</evidence>
<evidence type="ECO:0000256" key="8">
    <source>
        <dbReference type="ARBA" id="ARBA00022974"/>
    </source>
</evidence>
<dbReference type="GO" id="GO:0098609">
    <property type="term" value="P:cell-cell adhesion"/>
    <property type="evidence" value="ECO:0007669"/>
    <property type="project" value="TreeGrafter"/>
</dbReference>
<feature type="region of interest" description="Disordered" evidence="18">
    <location>
        <begin position="786"/>
        <end position="831"/>
    </location>
</feature>
<dbReference type="InterPro" id="IPR036179">
    <property type="entry name" value="Ig-like_dom_sf"/>
</dbReference>
<dbReference type="GO" id="GO:0005886">
    <property type="term" value="C:plasma membrane"/>
    <property type="evidence" value="ECO:0007669"/>
    <property type="project" value="UniProtKB-SubCell"/>
</dbReference>
<feature type="domain" description="Ig-like" evidence="20">
    <location>
        <begin position="324"/>
        <end position="406"/>
    </location>
</feature>
<organism evidence="22 23">
    <name type="scientific">Asbolus verrucosus</name>
    <name type="common">Desert ironclad beetle</name>
    <dbReference type="NCBI Taxonomy" id="1661398"/>
    <lineage>
        <taxon>Eukaryota</taxon>
        <taxon>Metazoa</taxon>
        <taxon>Ecdysozoa</taxon>
        <taxon>Arthropoda</taxon>
        <taxon>Hexapoda</taxon>
        <taxon>Insecta</taxon>
        <taxon>Pterygota</taxon>
        <taxon>Neoptera</taxon>
        <taxon>Endopterygota</taxon>
        <taxon>Coleoptera</taxon>
        <taxon>Polyphaga</taxon>
        <taxon>Cucujiformia</taxon>
        <taxon>Tenebrionidae</taxon>
        <taxon>Pimeliinae</taxon>
        <taxon>Asbolus</taxon>
    </lineage>
</organism>
<evidence type="ECO:0000256" key="5">
    <source>
        <dbReference type="ARBA" id="ARBA00022692"/>
    </source>
</evidence>
<keyword evidence="3" id="KW-1003">Cell membrane</keyword>
<dbReference type="InterPro" id="IPR003599">
    <property type="entry name" value="Ig_sub"/>
</dbReference>
<keyword evidence="6" id="KW-0732">Signal</keyword>
<evidence type="ECO:0000256" key="4">
    <source>
        <dbReference type="ARBA" id="ARBA00022674"/>
    </source>
</evidence>
<dbReference type="InterPro" id="IPR013098">
    <property type="entry name" value="Ig_I-set"/>
</dbReference>
<dbReference type="Pfam" id="PF00047">
    <property type="entry name" value="ig"/>
    <property type="match status" value="1"/>
</dbReference>
<keyword evidence="23" id="KW-1185">Reference proteome</keyword>
<dbReference type="AlphaFoldDB" id="A0A482VUM1"/>
<evidence type="ECO:0000256" key="2">
    <source>
        <dbReference type="ARBA" id="ARBA00004479"/>
    </source>
</evidence>
<feature type="compositionally biased region" description="Polar residues" evidence="18">
    <location>
        <begin position="821"/>
        <end position="831"/>
    </location>
</feature>
<dbReference type="Pfam" id="PF00041">
    <property type="entry name" value="fn3"/>
    <property type="match status" value="2"/>
</dbReference>
<dbReference type="InterPro" id="IPR013783">
    <property type="entry name" value="Ig-like_fold"/>
</dbReference>
<comment type="function">
    <text evidence="14">Mediates response to the active Hedgehog (Hh) protein signal in embryos, functioning upstream or at the level of patched (ptc).</text>
</comment>
<dbReference type="SMART" id="SM00408">
    <property type="entry name" value="IGc2"/>
    <property type="match status" value="3"/>
</dbReference>
<keyword evidence="13" id="KW-0393">Immunoglobulin domain</keyword>
<dbReference type="Gene3D" id="2.60.40.10">
    <property type="entry name" value="Immunoglobulins"/>
    <property type="match status" value="5"/>
</dbReference>
<comment type="subcellular location">
    <subcellularLocation>
        <location evidence="1">Cell membrane</location>
    </subcellularLocation>
    <subcellularLocation>
        <location evidence="2">Membrane</location>
        <topology evidence="2">Single-pass type I membrane protein</topology>
    </subcellularLocation>
</comment>
<dbReference type="InterPro" id="IPR013151">
    <property type="entry name" value="Immunoglobulin_dom"/>
</dbReference>
<feature type="compositionally biased region" description="Basic residues" evidence="18">
    <location>
        <begin position="429"/>
        <end position="443"/>
    </location>
</feature>
<feature type="domain" description="Fibronectin type-III" evidence="21">
    <location>
        <begin position="446"/>
        <end position="555"/>
    </location>
</feature>
<protein>
    <recommendedName>
        <fullName evidence="17">Interference hedgehog</fullName>
    </recommendedName>
</protein>
<evidence type="ECO:0000256" key="17">
    <source>
        <dbReference type="ARBA" id="ARBA00041099"/>
    </source>
</evidence>
<proteinExistence type="inferred from homology"/>
<sequence length="831" mass="93019">MDGFQVICTIFVTIVTYGDMCGADHEYMVTEAEFITVPIDFETKLQCQMNIEPDKFQWKFYPLSTKDAFNPKAVINLTSSNFEFVPIHKYAKTTEKKESDLNIVADSKKIAGDYQCLAHYGASVVASVPWRITISNSGQFPEQENIEVTVIAGNTINWRCEPPTEANPEPYIEYYHNDRYIKPSTPIQTKSLIVPSVTTEHTGKYICKSFSSTQPITSTTFLNLKVVKSGPLQSPRFIMPPKKVYTVIKGGSVFLECAAVGNPIPEVVWKKKYGKINEKHSEMVKGGLIIKNVSSADDGVYECNQKNSRGSISHQITLIYNEPPKIDCLLNSTDVKQGENLDLDCLVTGNPEPQVSWFLNGFSVNNDSKVEVIGNKIYFRTVEKRHAGNLQIFARNVVKTVYSSISIKVIPLSKTQEISSDKPVPPTKGSHRNNSRKPLKHNKMVPPSKPIVSRLKDDAVDVRWTVQVNKGLPIQFFKVQYRELGPANQHDHHSRAKGSKWMTSNAIIPSHITNYEIDHLKSDHWYRFRIAAVYSNNDNKNSPNSEKFHLRKLDFDKRNPLPIPLITKTETINSTSVKIYWKYDPSPNITVEGFFVNYNSASSAGDYLRALVNGQDANSYVLSYLHPDTVYDIKLQSFNSNSASEYSSIMKAKTLEVVSTTLSPTKETAAPPDTETAGFSKLYIIVGGGVLGVFVIVIVAVGLLLFCRKWKHKKNNSRGDRDKSGVDEHHIQADDNEYVVGPKGPPRSNGCVPSNRITITANPLADADNKNQNMIEMSCLSSQNNNCSTVQPSVSGEDSPTNSRDKKNNKSREKRIRNKNVESNTSGENYV</sequence>
<feature type="domain" description="Ig-like" evidence="20">
    <location>
        <begin position="141"/>
        <end position="217"/>
    </location>
</feature>
<keyword evidence="8" id="KW-0654">Proteoglycan</keyword>
<dbReference type="Proteomes" id="UP000292052">
    <property type="component" value="Unassembled WGS sequence"/>
</dbReference>
<evidence type="ECO:0000256" key="19">
    <source>
        <dbReference type="SAM" id="Phobius"/>
    </source>
</evidence>
<dbReference type="Pfam" id="PF07679">
    <property type="entry name" value="I-set"/>
    <property type="match status" value="1"/>
</dbReference>
<dbReference type="SUPFAM" id="SSF48726">
    <property type="entry name" value="Immunoglobulin"/>
    <property type="match status" value="3"/>
</dbReference>
<evidence type="ECO:0000256" key="7">
    <source>
        <dbReference type="ARBA" id="ARBA00022737"/>
    </source>
</evidence>
<dbReference type="PANTHER" id="PTHR44170">
    <property type="entry name" value="PROTEIN SIDEKICK"/>
    <property type="match status" value="1"/>
</dbReference>
<evidence type="ECO:0000256" key="16">
    <source>
        <dbReference type="ARBA" id="ARBA00038530"/>
    </source>
</evidence>
<dbReference type="InterPro" id="IPR003598">
    <property type="entry name" value="Ig_sub2"/>
</dbReference>
<feature type="region of interest" description="Disordered" evidence="18">
    <location>
        <begin position="714"/>
        <end position="754"/>
    </location>
</feature>
<comment type="subunit">
    <text evidence="16">Homodimer. Heterotetramer; 2 iHog chains bind 2 hh chains when facilitated by heparin, heparin is required to promote high-affinity interactions between hh and iHog.</text>
</comment>
<dbReference type="FunFam" id="2.60.40.10:FF:000005">
    <property type="entry name" value="Neuronal cell adhesion molecule"/>
    <property type="match status" value="1"/>
</dbReference>
<evidence type="ECO:0000256" key="6">
    <source>
        <dbReference type="ARBA" id="ARBA00022729"/>
    </source>
</evidence>
<evidence type="ECO:0000256" key="3">
    <source>
        <dbReference type="ARBA" id="ARBA00022475"/>
    </source>
</evidence>
<dbReference type="Pfam" id="PF13927">
    <property type="entry name" value="Ig_3"/>
    <property type="match status" value="1"/>
</dbReference>
<evidence type="ECO:0000313" key="22">
    <source>
        <dbReference type="EMBL" id="RZC36440.1"/>
    </source>
</evidence>
<dbReference type="GO" id="GO:0007411">
    <property type="term" value="P:axon guidance"/>
    <property type="evidence" value="ECO:0007669"/>
    <property type="project" value="TreeGrafter"/>
</dbReference>
<evidence type="ECO:0000256" key="11">
    <source>
        <dbReference type="ARBA" id="ARBA00023157"/>
    </source>
</evidence>
<evidence type="ECO:0000256" key="1">
    <source>
        <dbReference type="ARBA" id="ARBA00004236"/>
    </source>
</evidence>
<accession>A0A482VUM1</accession>
<evidence type="ECO:0000256" key="14">
    <source>
        <dbReference type="ARBA" id="ARBA00037573"/>
    </source>
</evidence>
<keyword evidence="12" id="KW-0325">Glycoprotein</keyword>
<dbReference type="SMART" id="SM00409">
    <property type="entry name" value="IG"/>
    <property type="match status" value="4"/>
</dbReference>
<evidence type="ECO:0000313" key="23">
    <source>
        <dbReference type="Proteomes" id="UP000292052"/>
    </source>
</evidence>
<dbReference type="SUPFAM" id="SSF49265">
    <property type="entry name" value="Fibronectin type III"/>
    <property type="match status" value="1"/>
</dbReference>
<keyword evidence="4" id="KW-0358">Heparin-binding</keyword>
<dbReference type="InterPro" id="IPR007110">
    <property type="entry name" value="Ig-like_dom"/>
</dbReference>
<feature type="domain" description="Ig-like" evidence="20">
    <location>
        <begin position="235"/>
        <end position="319"/>
    </location>
</feature>
<dbReference type="InterPro" id="IPR003961">
    <property type="entry name" value="FN3_dom"/>
</dbReference>
<reference evidence="22 23" key="1">
    <citation type="submission" date="2017-03" db="EMBL/GenBank/DDBJ databases">
        <title>Genome of the blue death feigning beetle - Asbolus verrucosus.</title>
        <authorList>
            <person name="Rider S.D."/>
        </authorList>
    </citation>
    <scope>NUCLEOTIDE SEQUENCE [LARGE SCALE GENOMIC DNA]</scope>
    <source>
        <strain evidence="22">Butters</strain>
        <tissue evidence="22">Head and leg muscle</tissue>
    </source>
</reference>
<keyword evidence="11" id="KW-1015">Disulfide bond</keyword>
<feature type="region of interest" description="Disordered" evidence="18">
    <location>
        <begin position="416"/>
        <end position="450"/>
    </location>
</feature>
<keyword evidence="9 19" id="KW-1133">Transmembrane helix</keyword>
<dbReference type="PANTHER" id="PTHR44170:SF33">
    <property type="entry name" value="BROTHER OF IHOG, ISOFORM G-RELATED"/>
    <property type="match status" value="1"/>
</dbReference>
<evidence type="ECO:0000259" key="20">
    <source>
        <dbReference type="PROSITE" id="PS50835"/>
    </source>
</evidence>
<dbReference type="EMBL" id="QDEB01061937">
    <property type="protein sequence ID" value="RZC36440.1"/>
    <property type="molecule type" value="Genomic_DNA"/>
</dbReference>
<feature type="transmembrane region" description="Helical" evidence="19">
    <location>
        <begin position="682"/>
        <end position="707"/>
    </location>
</feature>
<dbReference type="OrthoDB" id="9998697at2759"/>
<gene>
    <name evidence="22" type="ORF">BDFB_006736</name>
</gene>
<dbReference type="CDD" id="cd00063">
    <property type="entry name" value="FN3"/>
    <property type="match status" value="2"/>
</dbReference>
<feature type="domain" description="Fibronectin type-III" evidence="21">
    <location>
        <begin position="561"/>
        <end position="657"/>
    </location>
</feature>
<evidence type="ECO:0000256" key="13">
    <source>
        <dbReference type="ARBA" id="ARBA00023319"/>
    </source>
</evidence>
<dbReference type="PROSITE" id="PS50835">
    <property type="entry name" value="IG_LIKE"/>
    <property type="match status" value="3"/>
</dbReference>
<evidence type="ECO:0000256" key="18">
    <source>
        <dbReference type="SAM" id="MobiDB-lite"/>
    </source>
</evidence>
<comment type="caution">
    <text evidence="22">The sequence shown here is derived from an EMBL/GenBank/DDBJ whole genome shotgun (WGS) entry which is preliminary data.</text>
</comment>
<dbReference type="STRING" id="1661398.A0A482VUM1"/>
<evidence type="ECO:0000256" key="9">
    <source>
        <dbReference type="ARBA" id="ARBA00022989"/>
    </source>
</evidence>
<dbReference type="SMART" id="SM00060">
    <property type="entry name" value="FN3"/>
    <property type="match status" value="2"/>
</dbReference>
<keyword evidence="7" id="KW-0677">Repeat</keyword>
<feature type="compositionally biased region" description="Polar residues" evidence="18">
    <location>
        <begin position="786"/>
        <end position="802"/>
    </location>
</feature>
<keyword evidence="5 19" id="KW-0812">Transmembrane</keyword>
<dbReference type="GO" id="GO:0030424">
    <property type="term" value="C:axon"/>
    <property type="evidence" value="ECO:0007669"/>
    <property type="project" value="TreeGrafter"/>
</dbReference>
<dbReference type="PROSITE" id="PS50853">
    <property type="entry name" value="FN3"/>
    <property type="match status" value="2"/>
</dbReference>
<evidence type="ECO:0000259" key="21">
    <source>
        <dbReference type="PROSITE" id="PS50853"/>
    </source>
</evidence>
<comment type="similarity">
    <text evidence="15">Belongs to the immunoglobulin superfamily. IHOG family.</text>
</comment>
<keyword evidence="10 19" id="KW-0472">Membrane</keyword>